<evidence type="ECO:0000313" key="5">
    <source>
        <dbReference type="Proteomes" id="UP000250275"/>
    </source>
</evidence>
<keyword evidence="4" id="KW-0328">Glycosyltransferase</keyword>
<organism evidence="4 5">
    <name type="scientific">Eufriesea mexicana</name>
    <dbReference type="NCBI Taxonomy" id="516756"/>
    <lineage>
        <taxon>Eukaryota</taxon>
        <taxon>Metazoa</taxon>
        <taxon>Ecdysozoa</taxon>
        <taxon>Arthropoda</taxon>
        <taxon>Hexapoda</taxon>
        <taxon>Insecta</taxon>
        <taxon>Pterygota</taxon>
        <taxon>Neoptera</taxon>
        <taxon>Endopterygota</taxon>
        <taxon>Hymenoptera</taxon>
        <taxon>Apocrita</taxon>
        <taxon>Aculeata</taxon>
        <taxon>Apoidea</taxon>
        <taxon>Anthophila</taxon>
        <taxon>Apidae</taxon>
        <taxon>Eufriesea</taxon>
    </lineage>
</organism>
<dbReference type="PANTHER" id="PTHR21329:SF3">
    <property type="entry name" value="PHOSPHATIDYLINOSITOL N-ACETYLGLUCOSAMINYLTRANSFERASE SUBUNIT Q"/>
    <property type="match status" value="1"/>
</dbReference>
<dbReference type="GO" id="GO:0006506">
    <property type="term" value="P:GPI anchor biosynthetic process"/>
    <property type="evidence" value="ECO:0007669"/>
    <property type="project" value="InterPro"/>
</dbReference>
<keyword evidence="2" id="KW-0812">Transmembrane</keyword>
<gene>
    <name evidence="4" type="ORF">WN48_10253</name>
</gene>
<feature type="region of interest" description="Disordered" evidence="1">
    <location>
        <begin position="431"/>
        <end position="509"/>
    </location>
</feature>
<dbReference type="GO" id="GO:0005783">
    <property type="term" value="C:endoplasmic reticulum"/>
    <property type="evidence" value="ECO:0007669"/>
    <property type="project" value="TreeGrafter"/>
</dbReference>
<feature type="region of interest" description="Disordered" evidence="1">
    <location>
        <begin position="373"/>
        <end position="396"/>
    </location>
</feature>
<feature type="transmembrane region" description="Helical" evidence="2">
    <location>
        <begin position="229"/>
        <end position="251"/>
    </location>
</feature>
<keyword evidence="2" id="KW-0472">Membrane</keyword>
<feature type="transmembrane region" description="Helical" evidence="2">
    <location>
        <begin position="298"/>
        <end position="316"/>
    </location>
</feature>
<dbReference type="Pfam" id="PF05024">
    <property type="entry name" value="Gpi1"/>
    <property type="match status" value="1"/>
</dbReference>
<feature type="compositionally biased region" description="Basic and acidic residues" evidence="1">
    <location>
        <begin position="497"/>
        <end position="509"/>
    </location>
</feature>
<reference evidence="4 5" key="1">
    <citation type="submission" date="2015-07" db="EMBL/GenBank/DDBJ databases">
        <title>The genome of Eufriesea mexicana.</title>
        <authorList>
            <person name="Pan H."/>
            <person name="Kapheim K."/>
        </authorList>
    </citation>
    <scope>NUCLEOTIDE SEQUENCE [LARGE SCALE GENOMIC DNA]</scope>
    <source>
        <strain evidence="4">0111107269</strain>
        <tissue evidence="4">Whole body</tissue>
    </source>
</reference>
<feature type="transmembrane region" description="Helical" evidence="2">
    <location>
        <begin position="336"/>
        <end position="357"/>
    </location>
</feature>
<evidence type="ECO:0000259" key="3">
    <source>
        <dbReference type="Pfam" id="PF10180"/>
    </source>
</evidence>
<feature type="transmembrane region" description="Helical" evidence="2">
    <location>
        <begin position="167"/>
        <end position="185"/>
    </location>
</feature>
<feature type="transmembrane region" description="Helical" evidence="2">
    <location>
        <begin position="197"/>
        <end position="217"/>
    </location>
</feature>
<feature type="compositionally biased region" description="Polar residues" evidence="1">
    <location>
        <begin position="387"/>
        <end position="396"/>
    </location>
</feature>
<feature type="domain" description="WKF" evidence="3">
    <location>
        <begin position="521"/>
        <end position="581"/>
    </location>
</feature>
<evidence type="ECO:0000256" key="2">
    <source>
        <dbReference type="SAM" id="Phobius"/>
    </source>
</evidence>
<dbReference type="PANTHER" id="PTHR21329">
    <property type="entry name" value="PHOSPHATIDYLINOSITOL N-ACETYLGLUCOSAMINYLTRANSFERASE SUBUNIT Q-RELATED"/>
    <property type="match status" value="1"/>
</dbReference>
<dbReference type="Proteomes" id="UP000250275">
    <property type="component" value="Unassembled WGS sequence"/>
</dbReference>
<protein>
    <submittedName>
        <fullName evidence="4">Phosphatidylinositol N-acetylglucosaminyltransferase subunit Q</fullName>
    </submittedName>
</protein>
<proteinExistence type="predicted"/>
<keyword evidence="4" id="KW-0808">Transferase</keyword>
<dbReference type="GO" id="GO:0016757">
    <property type="term" value="F:glycosyltransferase activity"/>
    <property type="evidence" value="ECO:0007669"/>
    <property type="project" value="UniProtKB-KW"/>
</dbReference>
<accession>A0A310SGI7</accession>
<dbReference type="InterPro" id="IPR007720">
    <property type="entry name" value="PigQ/GPI1"/>
</dbReference>
<dbReference type="InterPro" id="IPR019327">
    <property type="entry name" value="WKF"/>
</dbReference>
<name>A0A310SGI7_9HYME</name>
<keyword evidence="5" id="KW-1185">Reference proteome</keyword>
<evidence type="ECO:0000256" key="1">
    <source>
        <dbReference type="SAM" id="MobiDB-lite"/>
    </source>
</evidence>
<dbReference type="AlphaFoldDB" id="A0A310SGI7"/>
<dbReference type="Pfam" id="PF10180">
    <property type="entry name" value="WKF"/>
    <property type="match status" value="1"/>
</dbReference>
<dbReference type="OrthoDB" id="70250at2759"/>
<keyword evidence="2" id="KW-1133">Transmembrane helix</keyword>
<sequence>MRSLLIFLPNKLYKEKPGYMFGKVVYDDHTGVKKFYVIGICKIDNLETIKYADIIGYYSGKEQKRGYIDKKYLDWINICLHPTFSSKVDIYDYSIKGIIVNNKKISTLHFHTVIIVYDQSALKETELFVQKAVSGDHFYELMKIVQNKQIEKEIQKKGKCTYIKETLLVYHMFLYFYPVFFLAKITNKLLPILKYSFLGLHVNGWLENVKWMLIAIIKNKKFTLKTGNYVFALIIDMLLGISILQLLLHYFEYTSSSQILLNNAEKVVTFLKDLINWLMGIPAGLKLNHALNNMLGKFFLYHINMWWTFLIFMKPVMDFTFEVLVLFGKLGITFQIAIAADLLALVSFHAYCIYVYAASMGFDNMSKFEVKNPESRKRTKKKCKSKGITNKANNNVDIPEYDTNQVNEVNELNMKKQKEKKKMSNTINDIHKKIIMDNEEENNKEKNNWDEEESNDEATPPKKKANIHAGNSLNDIEEIHKSDIKGPKQPSKRQMKREKAEKKVNEKRMANKMEAIKKGLNYVSKWKHARTEWKFEKLRQIWLIDNLLDETSIPDDIFPTVLEYFEGCKGMAREQLLKKGMDVIRKVEENEENKNEVESIAYQRARRLLQALPTET</sequence>
<dbReference type="EMBL" id="KQ767621">
    <property type="protein sequence ID" value="OAD53375.1"/>
    <property type="molecule type" value="Genomic_DNA"/>
</dbReference>
<evidence type="ECO:0000313" key="4">
    <source>
        <dbReference type="EMBL" id="OAD53375.1"/>
    </source>
</evidence>
<feature type="compositionally biased region" description="Basic and acidic residues" evidence="1">
    <location>
        <begin position="477"/>
        <end position="486"/>
    </location>
</feature>
<dbReference type="GO" id="GO:0016020">
    <property type="term" value="C:membrane"/>
    <property type="evidence" value="ECO:0007669"/>
    <property type="project" value="InterPro"/>
</dbReference>
<feature type="compositionally biased region" description="Basic and acidic residues" evidence="1">
    <location>
        <begin position="431"/>
        <end position="449"/>
    </location>
</feature>